<dbReference type="Gene3D" id="1.10.10.10">
    <property type="entry name" value="Winged helix-like DNA-binding domain superfamily/Winged helix DNA-binding domain"/>
    <property type="match status" value="1"/>
</dbReference>
<dbReference type="GO" id="GO:0003677">
    <property type="term" value="F:DNA binding"/>
    <property type="evidence" value="ECO:0007669"/>
    <property type="project" value="UniProtKB-KW"/>
</dbReference>
<sequence>MTAMTTAENPRDLIQSLERGFAVLLAFDAERPSPTLAELATATGLSRPAVRRILLTLQHLGYVHGDGGRWRLTPRVLSIGQHYSASHGMIEIAQPHLLELAEKTGESASLAALDGTEVVYIARVPVRRIMSINVSIGTRVPAHATSMGRVLLAWADESTVDTVLEAGLQARTPETVTDPAEFRAALKTVRDQGFSIVAGELEEGLISAAAPVRDRSGTVVAALASSTSTGRSTVDELHDDVVPLLRRAADAISTDYGHRRASKASSIIVKPHDGFF</sequence>
<dbReference type="SMART" id="SM00346">
    <property type="entry name" value="HTH_ICLR"/>
    <property type="match status" value="1"/>
</dbReference>
<dbReference type="InterPro" id="IPR012794">
    <property type="entry name" value="PcaR_PcaU"/>
</dbReference>
<reference evidence="9" key="1">
    <citation type="submission" date="2019-09" db="EMBL/GenBank/DDBJ databases">
        <authorList>
            <person name="Teo W.F.A."/>
            <person name="Duangmal K."/>
        </authorList>
    </citation>
    <scope>NUCLEOTIDE SEQUENCE [LARGE SCALE GENOMIC DNA]</scope>
    <source>
        <strain evidence="9">K81G1</strain>
    </source>
</reference>
<dbReference type="Proteomes" id="UP000319769">
    <property type="component" value="Unassembled WGS sequence"/>
</dbReference>
<evidence type="ECO:0000256" key="2">
    <source>
        <dbReference type="ARBA" id="ARBA00023015"/>
    </source>
</evidence>
<evidence type="ECO:0000256" key="1">
    <source>
        <dbReference type="ARBA" id="ARBA00022798"/>
    </source>
</evidence>
<dbReference type="Pfam" id="PF01614">
    <property type="entry name" value="IclR_C"/>
    <property type="match status" value="1"/>
</dbReference>
<organism evidence="9 10">
    <name type="scientific">Amycolatopsis acidicola</name>
    <dbReference type="NCBI Taxonomy" id="2596893"/>
    <lineage>
        <taxon>Bacteria</taxon>
        <taxon>Bacillati</taxon>
        <taxon>Actinomycetota</taxon>
        <taxon>Actinomycetes</taxon>
        <taxon>Pseudonocardiales</taxon>
        <taxon>Pseudonocardiaceae</taxon>
        <taxon>Amycolatopsis</taxon>
    </lineage>
</organism>
<dbReference type="PANTHER" id="PTHR30136">
    <property type="entry name" value="HELIX-TURN-HELIX TRANSCRIPTIONAL REGULATOR, ICLR FAMILY"/>
    <property type="match status" value="1"/>
</dbReference>
<dbReference type="InterPro" id="IPR036390">
    <property type="entry name" value="WH_DNA-bd_sf"/>
</dbReference>
<keyword evidence="3" id="KW-0238">DNA-binding</keyword>
<protein>
    <recommendedName>
        <fullName evidence="6">Glycerol operon regulatory protein</fullName>
    </recommendedName>
</protein>
<dbReference type="InterPro" id="IPR036388">
    <property type="entry name" value="WH-like_DNA-bd_sf"/>
</dbReference>
<keyword evidence="1" id="KW-0319">Glycerol metabolism</keyword>
<dbReference type="FunFam" id="1.10.10.10:FF:000056">
    <property type="entry name" value="IclR family transcriptional regulator"/>
    <property type="match status" value="1"/>
</dbReference>
<dbReference type="OrthoDB" id="9807558at2"/>
<evidence type="ECO:0000256" key="3">
    <source>
        <dbReference type="ARBA" id="ARBA00023125"/>
    </source>
</evidence>
<evidence type="ECO:0000259" key="8">
    <source>
        <dbReference type="PROSITE" id="PS51078"/>
    </source>
</evidence>
<dbReference type="PANTHER" id="PTHR30136:SF34">
    <property type="entry name" value="TRANSCRIPTIONAL REGULATOR"/>
    <property type="match status" value="1"/>
</dbReference>
<comment type="caution">
    <text evidence="9">The sequence shown here is derived from an EMBL/GenBank/DDBJ whole genome shotgun (WGS) entry which is preliminary data.</text>
</comment>
<evidence type="ECO:0000313" key="10">
    <source>
        <dbReference type="Proteomes" id="UP000319769"/>
    </source>
</evidence>
<dbReference type="PROSITE" id="PS51077">
    <property type="entry name" value="HTH_ICLR"/>
    <property type="match status" value="1"/>
</dbReference>
<name>A0A5N0VB68_9PSEU</name>
<dbReference type="GO" id="GO:0006071">
    <property type="term" value="P:glycerol metabolic process"/>
    <property type="evidence" value="ECO:0007669"/>
    <property type="project" value="UniProtKB-KW"/>
</dbReference>
<dbReference type="GO" id="GO:0045893">
    <property type="term" value="P:positive regulation of DNA-templated transcription"/>
    <property type="evidence" value="ECO:0007669"/>
    <property type="project" value="InterPro"/>
</dbReference>
<dbReference type="EMBL" id="VMNW02000009">
    <property type="protein sequence ID" value="KAA9163619.1"/>
    <property type="molecule type" value="Genomic_DNA"/>
</dbReference>
<dbReference type="RefSeq" id="WP_144750572.1">
    <property type="nucleotide sequence ID" value="NZ_VMNW02000009.1"/>
</dbReference>
<keyword evidence="10" id="KW-1185">Reference proteome</keyword>
<dbReference type="InterPro" id="IPR005471">
    <property type="entry name" value="Tscrpt_reg_IclR_N"/>
</dbReference>
<dbReference type="PROSITE" id="PS51078">
    <property type="entry name" value="ICLR_ED"/>
    <property type="match status" value="1"/>
</dbReference>
<evidence type="ECO:0000256" key="5">
    <source>
        <dbReference type="ARBA" id="ARBA00058938"/>
    </source>
</evidence>
<evidence type="ECO:0000256" key="4">
    <source>
        <dbReference type="ARBA" id="ARBA00023163"/>
    </source>
</evidence>
<dbReference type="GO" id="GO:0045892">
    <property type="term" value="P:negative regulation of DNA-templated transcription"/>
    <property type="evidence" value="ECO:0007669"/>
    <property type="project" value="TreeGrafter"/>
</dbReference>
<evidence type="ECO:0000259" key="7">
    <source>
        <dbReference type="PROSITE" id="PS51077"/>
    </source>
</evidence>
<dbReference type="InterPro" id="IPR050707">
    <property type="entry name" value="HTH_MetabolicPath_Reg"/>
</dbReference>
<evidence type="ECO:0000313" key="9">
    <source>
        <dbReference type="EMBL" id="KAA9163619.1"/>
    </source>
</evidence>
<dbReference type="SUPFAM" id="SSF46785">
    <property type="entry name" value="Winged helix' DNA-binding domain"/>
    <property type="match status" value="1"/>
</dbReference>
<proteinExistence type="predicted"/>
<dbReference type="Pfam" id="PF09339">
    <property type="entry name" value="HTH_IclR"/>
    <property type="match status" value="1"/>
</dbReference>
<dbReference type="Gene3D" id="3.30.450.40">
    <property type="match status" value="1"/>
</dbReference>
<feature type="domain" description="HTH iclR-type" evidence="7">
    <location>
        <begin position="14"/>
        <end position="74"/>
    </location>
</feature>
<keyword evidence="2" id="KW-0805">Transcription regulation</keyword>
<dbReference type="NCBIfam" id="TIGR02431">
    <property type="entry name" value="pcaR_pcaU"/>
    <property type="match status" value="1"/>
</dbReference>
<accession>A0A5N0VB68</accession>
<dbReference type="InterPro" id="IPR014757">
    <property type="entry name" value="Tscrpt_reg_IclR_C"/>
</dbReference>
<dbReference type="InterPro" id="IPR029016">
    <property type="entry name" value="GAF-like_dom_sf"/>
</dbReference>
<dbReference type="GO" id="GO:0046278">
    <property type="term" value="P:3,4-dihydroxybenzoate metabolic process"/>
    <property type="evidence" value="ECO:0007669"/>
    <property type="project" value="InterPro"/>
</dbReference>
<dbReference type="AlphaFoldDB" id="A0A5N0VB68"/>
<gene>
    <name evidence="9" type="ORF">FPZ12_008920</name>
</gene>
<comment type="function">
    <text evidence="5">May be an activator protein for the gylABX operon.</text>
</comment>
<feature type="domain" description="IclR-ED" evidence="8">
    <location>
        <begin position="75"/>
        <end position="258"/>
    </location>
</feature>
<keyword evidence="4" id="KW-0804">Transcription</keyword>
<evidence type="ECO:0000256" key="6">
    <source>
        <dbReference type="ARBA" id="ARBA00070406"/>
    </source>
</evidence>
<dbReference type="SUPFAM" id="SSF55781">
    <property type="entry name" value="GAF domain-like"/>
    <property type="match status" value="1"/>
</dbReference>
<dbReference type="GO" id="GO:0003700">
    <property type="term" value="F:DNA-binding transcription factor activity"/>
    <property type="evidence" value="ECO:0007669"/>
    <property type="project" value="TreeGrafter"/>
</dbReference>